<feature type="transmembrane region" description="Helical" evidence="1">
    <location>
        <begin position="54"/>
        <end position="77"/>
    </location>
</feature>
<dbReference type="Proteomes" id="UP000238882">
    <property type="component" value="Unassembled WGS sequence"/>
</dbReference>
<comment type="caution">
    <text evidence="2">The sequence shown here is derived from an EMBL/GenBank/DDBJ whole genome shotgun (WGS) entry which is preliminary data.</text>
</comment>
<dbReference type="AlphaFoldDB" id="A0A2S7WRE0"/>
<feature type="transmembrane region" description="Helical" evidence="1">
    <location>
        <begin position="134"/>
        <end position="151"/>
    </location>
</feature>
<accession>A0A2S7WRE0</accession>
<reference evidence="2 3" key="1">
    <citation type="submission" date="2016-12" db="EMBL/GenBank/DDBJ databases">
        <title>Trade-off between light-utilization and light-protection in marine flavobacteria.</title>
        <authorList>
            <person name="Kumagai Y."/>
            <person name="Yoshizawa S."/>
            <person name="Kogure K."/>
            <person name="Iwasaki W."/>
        </authorList>
    </citation>
    <scope>NUCLEOTIDE SEQUENCE [LARGE SCALE GENOMIC DNA]</scope>
    <source>
        <strain evidence="2 3">NBRC 108759</strain>
    </source>
</reference>
<evidence type="ECO:0000313" key="3">
    <source>
        <dbReference type="Proteomes" id="UP000238882"/>
    </source>
</evidence>
<sequence>MKISKKELFIGSLMGLFTTIIFYSFIKLIGKSLLVFDAILHKYELIILNENEQFYYNFFIAFISLNFSFSIIFEFLINKPKRFLSKYNYKKKNILNLQRVSNWFFINWFFRISFMFGILALSFDTKDFFPEITYIFYLIIIVFLGQMWMSFKSFLSKNKLKSFILFITLTLLFAFTISKIEVINNESIDKSILSKNFLYKYNIQRVTSNSFTKIPDYKPFFFDIYVTKNKLITNSDVRDSIIKTRSLKEQILDFQSNFSSLYHPYLSYILHIDKNTSMLDVKNLHNNLKELKARKIYYSLKDKNIPFYFSTNKAFGFILKNSIIGNTNRKLIKIKILNKIKVRFENNTISMRKLKELIEQKILNEGISPFVLLFNEHTSFESYFKVLSLTRDIVNKFRNDYAEKSYNTSYQSLSKELKTSVRDKYYWKFVNIMN</sequence>
<feature type="transmembrane region" description="Helical" evidence="1">
    <location>
        <begin position="7"/>
        <end position="26"/>
    </location>
</feature>
<feature type="transmembrane region" description="Helical" evidence="1">
    <location>
        <begin position="163"/>
        <end position="180"/>
    </location>
</feature>
<keyword evidence="3" id="KW-1185">Reference proteome</keyword>
<feature type="transmembrane region" description="Helical" evidence="1">
    <location>
        <begin position="100"/>
        <end position="122"/>
    </location>
</feature>
<keyword evidence="1" id="KW-1133">Transmembrane helix</keyword>
<name>A0A2S7WRE0_9FLAO</name>
<organism evidence="2 3">
    <name type="scientific">Polaribacter porphyrae</name>
    <dbReference type="NCBI Taxonomy" id="1137780"/>
    <lineage>
        <taxon>Bacteria</taxon>
        <taxon>Pseudomonadati</taxon>
        <taxon>Bacteroidota</taxon>
        <taxon>Flavobacteriia</taxon>
        <taxon>Flavobacteriales</taxon>
        <taxon>Flavobacteriaceae</taxon>
    </lineage>
</organism>
<keyword evidence="1" id="KW-0812">Transmembrane</keyword>
<evidence type="ECO:0000256" key="1">
    <source>
        <dbReference type="SAM" id="Phobius"/>
    </source>
</evidence>
<protein>
    <submittedName>
        <fullName evidence="2">Uncharacterized protein</fullName>
    </submittedName>
</protein>
<evidence type="ECO:0000313" key="2">
    <source>
        <dbReference type="EMBL" id="PQJ80169.1"/>
    </source>
</evidence>
<dbReference type="EMBL" id="MSCN01000001">
    <property type="protein sequence ID" value="PQJ80169.1"/>
    <property type="molecule type" value="Genomic_DNA"/>
</dbReference>
<gene>
    <name evidence="2" type="ORF">BTO18_13730</name>
</gene>
<proteinExistence type="predicted"/>
<keyword evidence="1" id="KW-0472">Membrane</keyword>